<dbReference type="InterPro" id="IPR009003">
    <property type="entry name" value="Peptidase_S1_PA"/>
</dbReference>
<dbReference type="SMART" id="SM00020">
    <property type="entry name" value="Tryp_SPc"/>
    <property type="match status" value="1"/>
</dbReference>
<dbReference type="Pfam" id="PF00089">
    <property type="entry name" value="Trypsin"/>
    <property type="match status" value="1"/>
</dbReference>
<dbReference type="Gene3D" id="2.40.10.10">
    <property type="entry name" value="Trypsin-like serine proteases"/>
    <property type="match status" value="1"/>
</dbReference>
<dbReference type="PANTHER" id="PTHR24252">
    <property type="entry name" value="ACROSIN-RELATED"/>
    <property type="match status" value="1"/>
</dbReference>
<accession>A0ABN8L570</accession>
<dbReference type="InterPro" id="IPR043504">
    <property type="entry name" value="Peptidase_S1_PA_chymotrypsin"/>
</dbReference>
<keyword evidence="1" id="KW-1015">Disulfide bond</keyword>
<dbReference type="InterPro" id="IPR018114">
    <property type="entry name" value="TRYPSIN_HIS"/>
</dbReference>
<dbReference type="InterPro" id="IPR001254">
    <property type="entry name" value="Trypsin_dom"/>
</dbReference>
<reference evidence="5" key="1">
    <citation type="submission" date="2021-12" db="EMBL/GenBank/DDBJ databases">
        <authorList>
            <person name="King R."/>
        </authorList>
    </citation>
    <scope>NUCLEOTIDE SEQUENCE</scope>
</reference>
<dbReference type="PROSITE" id="PS00135">
    <property type="entry name" value="TRYPSIN_SER"/>
    <property type="match status" value="1"/>
</dbReference>
<feature type="compositionally biased region" description="Acidic residues" evidence="3">
    <location>
        <begin position="215"/>
        <end position="225"/>
    </location>
</feature>
<dbReference type="InterPro" id="IPR033116">
    <property type="entry name" value="TRYPSIN_SER"/>
</dbReference>
<dbReference type="EMBL" id="OU963907">
    <property type="protein sequence ID" value="CAH2982059.1"/>
    <property type="molecule type" value="Genomic_DNA"/>
</dbReference>
<dbReference type="InterPro" id="IPR001314">
    <property type="entry name" value="Peptidase_S1A"/>
</dbReference>
<keyword evidence="2" id="KW-0720">Serine protease</keyword>
<sequence>MEMFKVALVTGLMITRSCVSEERMVQNKVPEIIKSDHLNNDLLTINNNTITTTTQSSILTQIPTMKEPKQELGTIATKATSTESTISNLPAEYNFKPEQSNDSDISPNEEDLKKYIDEIFGNSSLKSASSSTTAVTLETTTQAQEFPANTNNASMDSSMISNAFRIGEKPQEGQSKKNDFKFIIIDWDKEIDDSITDSYQRSLAYKPQFRSTVYGDEDESEETESTTEKGSIIIPYPFDEVDPPIDINDPTLQIRNRNTTPRDLDETTTEKDESDDDDLPRSCYYGGPKFPYPEPTIDRTGRRLADIKCEEQMWQIKYRIHDAKIHKDICLKDMAESGVFGGTKSEIGAFPHMGAIGWFTATKRPLFFCGTSLITPMYSITAAHCSFLAFRGDYGVEDPNPKIVRFGIVDLYDVTSIQRNIKEILTPKEFTPPIKYNDIALIWFNEKIEFSKYIQPACLWHTSMDELKIANVTGWGQTESASSSSTMKYAEVDLFGDSMCNETLAGRTGRNLKKGLIHSQFCAGKIAGGVDTCQGDSGGALQVWRPFPHNDSVTVHYVVGITSFGFGCAKLPGIYTKVNQYLCWLEKNIWPDEINTHCP</sequence>
<dbReference type="Proteomes" id="UP001153292">
    <property type="component" value="Chromosome 14"/>
</dbReference>
<dbReference type="PRINTS" id="PR00722">
    <property type="entry name" value="CHYMOTRYPSIN"/>
</dbReference>
<dbReference type="PANTHER" id="PTHR24252:SF7">
    <property type="entry name" value="HYALIN"/>
    <property type="match status" value="1"/>
</dbReference>
<feature type="compositionally biased region" description="Polar residues" evidence="3">
    <location>
        <begin position="250"/>
        <end position="259"/>
    </location>
</feature>
<protein>
    <recommendedName>
        <fullName evidence="4">Peptidase S1 domain-containing protein</fullName>
    </recommendedName>
</protein>
<dbReference type="PROSITE" id="PS00134">
    <property type="entry name" value="TRYPSIN_HIS"/>
    <property type="match status" value="1"/>
</dbReference>
<feature type="compositionally biased region" description="Basic and acidic residues" evidence="3">
    <location>
        <begin position="260"/>
        <end position="271"/>
    </location>
</feature>
<evidence type="ECO:0000256" key="1">
    <source>
        <dbReference type="ARBA" id="ARBA00023157"/>
    </source>
</evidence>
<keyword evidence="2" id="KW-0645">Protease</keyword>
<evidence type="ECO:0000313" key="6">
    <source>
        <dbReference type="Proteomes" id="UP001153292"/>
    </source>
</evidence>
<feature type="region of interest" description="Disordered" evidence="3">
    <location>
        <begin position="213"/>
        <end position="280"/>
    </location>
</feature>
<dbReference type="SUPFAM" id="SSF50494">
    <property type="entry name" value="Trypsin-like serine proteases"/>
    <property type="match status" value="1"/>
</dbReference>
<evidence type="ECO:0000256" key="3">
    <source>
        <dbReference type="SAM" id="MobiDB-lite"/>
    </source>
</evidence>
<evidence type="ECO:0000256" key="2">
    <source>
        <dbReference type="RuleBase" id="RU363034"/>
    </source>
</evidence>
<evidence type="ECO:0000313" key="5">
    <source>
        <dbReference type="EMBL" id="CAH2982059.1"/>
    </source>
</evidence>
<keyword evidence="2" id="KW-0378">Hydrolase</keyword>
<evidence type="ECO:0000259" key="4">
    <source>
        <dbReference type="PROSITE" id="PS50240"/>
    </source>
</evidence>
<proteinExistence type="predicted"/>
<organism evidence="5 6">
    <name type="scientific">Chilo suppressalis</name>
    <name type="common">Asiatic rice borer moth</name>
    <dbReference type="NCBI Taxonomy" id="168631"/>
    <lineage>
        <taxon>Eukaryota</taxon>
        <taxon>Metazoa</taxon>
        <taxon>Ecdysozoa</taxon>
        <taxon>Arthropoda</taxon>
        <taxon>Hexapoda</taxon>
        <taxon>Insecta</taxon>
        <taxon>Pterygota</taxon>
        <taxon>Neoptera</taxon>
        <taxon>Endopterygota</taxon>
        <taxon>Lepidoptera</taxon>
        <taxon>Glossata</taxon>
        <taxon>Ditrysia</taxon>
        <taxon>Pyraloidea</taxon>
        <taxon>Crambidae</taxon>
        <taxon>Crambinae</taxon>
        <taxon>Chilo</taxon>
    </lineage>
</organism>
<keyword evidence="6" id="KW-1185">Reference proteome</keyword>
<dbReference type="CDD" id="cd00190">
    <property type="entry name" value="Tryp_SPc"/>
    <property type="match status" value="1"/>
</dbReference>
<gene>
    <name evidence="5" type="ORF">CHILSU_LOCUS2528</name>
</gene>
<name>A0ABN8L570_CHISP</name>
<feature type="domain" description="Peptidase S1" evidence="4">
    <location>
        <begin position="339"/>
        <end position="590"/>
    </location>
</feature>
<dbReference type="PROSITE" id="PS50240">
    <property type="entry name" value="TRYPSIN_DOM"/>
    <property type="match status" value="1"/>
</dbReference>